<dbReference type="Bgee" id="ENSCPOG00000031420">
    <property type="expression patterns" value="Expressed in heart left ventricle"/>
</dbReference>
<evidence type="ECO:0000313" key="7">
    <source>
        <dbReference type="Ensembl" id="ENSCPOP00000027378.1"/>
    </source>
</evidence>
<proteinExistence type="evidence at transcript level"/>
<accession>V9NJM6</accession>
<dbReference type="PANTHER" id="PTHR47401:SF1">
    <property type="entry name" value="INTERLEUKIN-4"/>
    <property type="match status" value="1"/>
</dbReference>
<dbReference type="Gene3D" id="1.20.1250.10">
    <property type="match status" value="2"/>
</dbReference>
<dbReference type="GeneTree" id="ENSGT00390000013108"/>
<dbReference type="GO" id="GO:0006955">
    <property type="term" value="P:immune response"/>
    <property type="evidence" value="ECO:0007669"/>
    <property type="project" value="InterPro"/>
</dbReference>
<evidence type="ECO:0000256" key="3">
    <source>
        <dbReference type="ARBA" id="ARBA00030247"/>
    </source>
</evidence>
<dbReference type="EMBL" id="AAKN02048327">
    <property type="status" value="NOT_ANNOTATED_CDS"/>
    <property type="molecule type" value="Genomic_DNA"/>
</dbReference>
<gene>
    <name evidence="7" type="primary">Il4</name>
</gene>
<dbReference type="GO" id="GO:0050776">
    <property type="term" value="P:regulation of immune response"/>
    <property type="evidence" value="ECO:0007669"/>
    <property type="project" value="TreeGrafter"/>
</dbReference>
<protein>
    <recommendedName>
        <fullName evidence="1">Interleukin-4</fullName>
    </recommendedName>
    <alternativeName>
        <fullName evidence="4">B-cell stimulatory factor 1</fullName>
    </alternativeName>
    <alternativeName>
        <fullName evidence="3">Lymphocyte stimulatory factor 1</fullName>
    </alternativeName>
</protein>
<sequence length="92" mass="10496">MGLVPQLTVILFCLLACASAVVRGCNHHTLQEIIQHLNTLSREKSPCAELLVTDVFADPQNCPVSELRQTTLKDFLENLKRIMQKRYSKCRR</sequence>
<dbReference type="Pfam" id="PF00727">
    <property type="entry name" value="IL4"/>
    <property type="match status" value="1"/>
</dbReference>
<dbReference type="PRINTS" id="PR00431">
    <property type="entry name" value="INTERLEUKIN4"/>
</dbReference>
<evidence type="ECO:0000256" key="4">
    <source>
        <dbReference type="ARBA" id="ARBA00031287"/>
    </source>
</evidence>
<dbReference type="SUPFAM" id="SSF47266">
    <property type="entry name" value="4-helical cytokines"/>
    <property type="match status" value="1"/>
</dbReference>
<dbReference type="Proteomes" id="UP000005447">
    <property type="component" value="Unassembled WGS sequence"/>
</dbReference>
<dbReference type="GO" id="GO:0050728">
    <property type="term" value="P:negative regulation of inflammatory response"/>
    <property type="evidence" value="ECO:0007669"/>
    <property type="project" value="TreeGrafter"/>
</dbReference>
<name>V9NJM6_CAVPO</name>
<dbReference type="EMBL" id="JX874983">
    <property type="protein sequence ID" value="AGQ48661.1"/>
    <property type="molecule type" value="mRNA"/>
</dbReference>
<dbReference type="InterPro" id="IPR009079">
    <property type="entry name" value="4_helix_cytokine-like_core"/>
</dbReference>
<evidence type="ECO:0000256" key="5">
    <source>
        <dbReference type="SAM" id="SignalP"/>
    </source>
</evidence>
<keyword evidence="8" id="KW-1185">Reference proteome</keyword>
<dbReference type="SMART" id="SM00190">
    <property type="entry name" value="IL4_13"/>
    <property type="match status" value="1"/>
</dbReference>
<evidence type="ECO:0000256" key="2">
    <source>
        <dbReference type="ARBA" id="ARBA00022936"/>
    </source>
</evidence>
<keyword evidence="2" id="KW-0075">B-cell activation</keyword>
<dbReference type="InterPro" id="IPR002354">
    <property type="entry name" value="IL-4"/>
</dbReference>
<reference evidence="8" key="1">
    <citation type="journal article" date="2011" name="Nature">
        <title>A high-resolution map of human evolutionary constraint using 29 mammals.</title>
        <authorList>
            <person name="Lindblad-Toh K."/>
            <person name="Garber M."/>
            <person name="Zuk O."/>
            <person name="Lin M.F."/>
            <person name="Parker B.J."/>
            <person name="Washietl S."/>
            <person name="Kheradpour P."/>
            <person name="Ernst J."/>
            <person name="Jordan G."/>
            <person name="Mauceli E."/>
            <person name="Ward L.D."/>
            <person name="Lowe C.B."/>
            <person name="Holloway A.K."/>
            <person name="Clamp M."/>
            <person name="Gnerre S."/>
            <person name="Alfoldi J."/>
            <person name="Beal K."/>
            <person name="Chang J."/>
            <person name="Clawson H."/>
            <person name="Cuff J."/>
            <person name="Di Palma F."/>
            <person name="Fitzgerald S."/>
            <person name="Flicek P."/>
            <person name="Guttman M."/>
            <person name="Hubisz M.J."/>
            <person name="Jaffe D.B."/>
            <person name="Jungreis I."/>
            <person name="Kent W.J."/>
            <person name="Kostka D."/>
            <person name="Lara M."/>
            <person name="Martins A.L."/>
            <person name="Massingham T."/>
            <person name="Moltke I."/>
            <person name="Raney B.J."/>
            <person name="Rasmussen M.D."/>
            <person name="Robinson J."/>
            <person name="Stark A."/>
            <person name="Vilella A.J."/>
            <person name="Wen J."/>
            <person name="Xie X."/>
            <person name="Zody M.C."/>
            <person name="Baldwin J."/>
            <person name="Bloom T."/>
            <person name="Chin C.W."/>
            <person name="Heiman D."/>
            <person name="Nicol R."/>
            <person name="Nusbaum C."/>
            <person name="Young S."/>
            <person name="Wilkinson J."/>
            <person name="Worley K.C."/>
            <person name="Kovar C.L."/>
            <person name="Muzny D.M."/>
            <person name="Gibbs R.A."/>
            <person name="Cree A."/>
            <person name="Dihn H.H."/>
            <person name="Fowler G."/>
            <person name="Jhangiani S."/>
            <person name="Joshi V."/>
            <person name="Lee S."/>
            <person name="Lewis L.R."/>
            <person name="Nazareth L.V."/>
            <person name="Okwuonu G."/>
            <person name="Santibanez J."/>
            <person name="Warren W.C."/>
            <person name="Mardis E.R."/>
            <person name="Weinstock G.M."/>
            <person name="Wilson R.K."/>
            <person name="Delehaunty K."/>
            <person name="Dooling D."/>
            <person name="Fronik C."/>
            <person name="Fulton L."/>
            <person name="Fulton B."/>
            <person name="Graves T."/>
            <person name="Minx P."/>
            <person name="Sodergren E."/>
            <person name="Birney E."/>
            <person name="Margulies E.H."/>
            <person name="Herrero J."/>
            <person name="Green E.D."/>
            <person name="Haussler D."/>
            <person name="Siepel A."/>
            <person name="Goldman N."/>
            <person name="Pollard K.S."/>
            <person name="Pedersen J.S."/>
            <person name="Lander E.S."/>
            <person name="Kellis M."/>
        </authorList>
    </citation>
    <scope>NUCLEOTIDE SEQUENCE [LARGE SCALE GENOMIC DNA]</scope>
    <source>
        <strain evidence="8">2N</strain>
    </source>
</reference>
<feature type="chain" id="PRO_5014109388" description="Interleukin-4" evidence="5">
    <location>
        <begin position="25"/>
        <end position="92"/>
    </location>
</feature>
<dbReference type="Ensembl" id="ENSCPOT00000045728.1">
    <property type="protein sequence ID" value="ENSCPOP00000027378.1"/>
    <property type="gene ID" value="ENSCPOG00000031420.1"/>
</dbReference>
<dbReference type="GO" id="GO:0042113">
    <property type="term" value="P:B cell activation"/>
    <property type="evidence" value="ECO:0007669"/>
    <property type="project" value="UniProtKB-KW"/>
</dbReference>
<dbReference type="GO" id="GO:0005136">
    <property type="term" value="F:interleukin-4 receptor binding"/>
    <property type="evidence" value="ECO:0007669"/>
    <property type="project" value="InterPro"/>
</dbReference>
<dbReference type="GO" id="GO:0035771">
    <property type="term" value="P:interleukin-4-mediated signaling pathway"/>
    <property type="evidence" value="ECO:0007669"/>
    <property type="project" value="TreeGrafter"/>
</dbReference>
<evidence type="ECO:0000313" key="6">
    <source>
        <dbReference type="EMBL" id="AGQ48661.1"/>
    </source>
</evidence>
<dbReference type="InterPro" id="IPR001325">
    <property type="entry name" value="IL-4/IL-13"/>
</dbReference>
<feature type="signal peptide" evidence="5">
    <location>
        <begin position="1"/>
        <end position="24"/>
    </location>
</feature>
<dbReference type="AlphaFoldDB" id="V9NJM6"/>
<evidence type="ECO:0000313" key="8">
    <source>
        <dbReference type="Proteomes" id="UP000005447"/>
    </source>
</evidence>
<dbReference type="GO" id="GO:0005576">
    <property type="term" value="C:extracellular region"/>
    <property type="evidence" value="ECO:0007669"/>
    <property type="project" value="InterPro"/>
</dbReference>
<evidence type="ECO:0000256" key="1">
    <source>
        <dbReference type="ARBA" id="ARBA00019467"/>
    </source>
</evidence>
<dbReference type="GO" id="GO:0045893">
    <property type="term" value="P:positive regulation of DNA-templated transcription"/>
    <property type="evidence" value="ECO:0007669"/>
    <property type="project" value="TreeGrafter"/>
</dbReference>
<reference evidence="7" key="3">
    <citation type="submission" date="2025-05" db="UniProtKB">
        <authorList>
            <consortium name="Ensembl"/>
        </authorList>
    </citation>
    <scope>IDENTIFICATION</scope>
    <source>
        <strain evidence="7">2N</strain>
    </source>
</reference>
<organism evidence="6">
    <name type="scientific">Cavia porcellus</name>
    <name type="common">Guinea pig</name>
    <dbReference type="NCBI Taxonomy" id="10141"/>
    <lineage>
        <taxon>Eukaryota</taxon>
        <taxon>Metazoa</taxon>
        <taxon>Chordata</taxon>
        <taxon>Craniata</taxon>
        <taxon>Vertebrata</taxon>
        <taxon>Euteleostomi</taxon>
        <taxon>Mammalia</taxon>
        <taxon>Eutheria</taxon>
        <taxon>Euarchontoglires</taxon>
        <taxon>Glires</taxon>
        <taxon>Rodentia</taxon>
        <taxon>Hystricomorpha</taxon>
        <taxon>Caviidae</taxon>
        <taxon>Cavia</taxon>
    </lineage>
</organism>
<reference evidence="6" key="2">
    <citation type="submission" date="2012-09" db="EMBL/GenBank/DDBJ databases">
        <title>Cloning and characterization of guinea pig IL-4 splice variants.</title>
        <authorList>
            <person name="Jeevan A."/>
            <person name="Dirisala V.R."/>
            <person name="McMurray D.N."/>
        </authorList>
    </citation>
    <scope>NUCLEOTIDE SEQUENCE</scope>
</reference>
<dbReference type="VEuPathDB" id="HostDB:ENSCPOG00000031420"/>
<dbReference type="PANTHER" id="PTHR47401">
    <property type="entry name" value="INTERLEUKIN-4"/>
    <property type="match status" value="1"/>
</dbReference>
<dbReference type="GO" id="GO:0008083">
    <property type="term" value="F:growth factor activity"/>
    <property type="evidence" value="ECO:0007669"/>
    <property type="project" value="InterPro"/>
</dbReference>
<keyword evidence="5" id="KW-0732">Signal</keyword>